<evidence type="ECO:0000313" key="3">
    <source>
        <dbReference type="EMBL" id="CAL94481.1"/>
    </source>
</evidence>
<dbReference type="Pfam" id="PF10074">
    <property type="entry name" value="RovC_DNA-bd"/>
    <property type="match status" value="1"/>
</dbReference>
<dbReference type="RefSeq" id="WP_011765597.1">
    <property type="nucleotide sequence ID" value="NC_008702.1"/>
</dbReference>
<dbReference type="EMBL" id="AM406670">
    <property type="protein sequence ID" value="CAL94481.1"/>
    <property type="molecule type" value="Genomic_DNA"/>
</dbReference>
<dbReference type="KEGG" id="azo:azo1864"/>
<dbReference type="InterPro" id="IPR018754">
    <property type="entry name" value="RovC-like_DNA-bd"/>
</dbReference>
<keyword evidence="4" id="KW-1185">Reference proteome</keyword>
<accession>A1K6M6</accession>
<dbReference type="HOGENOM" id="CLU_1259315_0_0_4"/>
<name>A1K6M6_AZOSB</name>
<evidence type="ECO:0000259" key="1">
    <source>
        <dbReference type="Pfam" id="PF10074"/>
    </source>
</evidence>
<organism evidence="3 4">
    <name type="scientific">Azoarcus sp. (strain BH72)</name>
    <dbReference type="NCBI Taxonomy" id="418699"/>
    <lineage>
        <taxon>Bacteria</taxon>
        <taxon>Pseudomonadati</taxon>
        <taxon>Pseudomonadota</taxon>
        <taxon>Betaproteobacteria</taxon>
        <taxon>Rhodocyclales</taxon>
        <taxon>Zoogloeaceae</taxon>
        <taxon>Azoarcus</taxon>
    </lineage>
</organism>
<dbReference type="InterPro" id="IPR045465">
    <property type="entry name" value="Trans_reg_dom"/>
</dbReference>
<evidence type="ECO:0000259" key="2">
    <source>
        <dbReference type="Pfam" id="PF20109"/>
    </source>
</evidence>
<protein>
    <submittedName>
        <fullName evidence="3">Uncharacterized protein</fullName>
    </submittedName>
</protein>
<feature type="domain" description="Transcriptional regulator-like" evidence="2">
    <location>
        <begin position="7"/>
        <end position="69"/>
    </location>
</feature>
<sequence length="219" mass="25480">MIGDSIDWRDAAHYPTEATPHWWAWQFLRRNREYQADYAEWSAAFAQYLADFDNIDRPDETPFLERWGIHVLWDPAEPDQHLVSLDTCLPKQIHHAMERPRLHEAVMKFDLRYPIDRQIEYAKGQLMEQAAGLQRTYISRGSVPVKFSAKGPHKRKLPEYLRALDASLAGAKVREIAEVLYPHLARELTRDAGMVRAEDALARGRELADSGYRDLIVWL</sequence>
<dbReference type="Pfam" id="PF20109">
    <property type="entry name" value="Trans_reg_dom"/>
    <property type="match status" value="1"/>
</dbReference>
<evidence type="ECO:0000313" key="4">
    <source>
        <dbReference type="Proteomes" id="UP000002588"/>
    </source>
</evidence>
<dbReference type="AlphaFoldDB" id="A1K6M6"/>
<feature type="domain" description="T6SS Transcription factor RovC-like DNA binding" evidence="1">
    <location>
        <begin position="113"/>
        <end position="216"/>
    </location>
</feature>
<gene>
    <name evidence="3" type="ordered locus">azo1864</name>
</gene>
<dbReference type="Proteomes" id="UP000002588">
    <property type="component" value="Chromosome"/>
</dbReference>
<dbReference type="STRING" id="62928.azo1864"/>
<reference evidence="3 4" key="1">
    <citation type="journal article" date="2006" name="Nat. Biotechnol.">
        <title>Complete genome of the mutualistic, N2-fixing grass endophyte Azoarcus sp. strain BH72.</title>
        <authorList>
            <person name="Krause A."/>
            <person name="Ramakumar A."/>
            <person name="Bartels D."/>
            <person name="Battistoni F."/>
            <person name="Bekel T."/>
            <person name="Boch J."/>
            <person name="Boehm M."/>
            <person name="Friedrich F."/>
            <person name="Hurek T."/>
            <person name="Krause L."/>
            <person name="Linke B."/>
            <person name="McHardy A.C."/>
            <person name="Sarkar A."/>
            <person name="Schneiker S."/>
            <person name="Syed A.A."/>
            <person name="Thauer R."/>
            <person name="Vorhoelter F.-J."/>
            <person name="Weidner S."/>
            <person name="Puehler A."/>
            <person name="Reinhold-Hurek B."/>
            <person name="Kaiser O."/>
            <person name="Goesmann A."/>
        </authorList>
    </citation>
    <scope>NUCLEOTIDE SEQUENCE [LARGE SCALE GENOMIC DNA]</scope>
    <source>
        <strain evidence="3 4">BH72</strain>
    </source>
</reference>
<proteinExistence type="predicted"/>